<dbReference type="PANTHER" id="PTHR33059">
    <property type="entry name" value="FCS-LIKE ZINC FINGER 5"/>
    <property type="match status" value="1"/>
</dbReference>
<comment type="caution">
    <text evidence="8">The sequence shown here is derived from an EMBL/GenBank/DDBJ whole genome shotgun (WGS) entry which is preliminary data.</text>
</comment>
<keyword evidence="3" id="KW-0963">Cytoplasm</keyword>
<evidence type="ECO:0000256" key="3">
    <source>
        <dbReference type="ARBA" id="ARBA00022490"/>
    </source>
</evidence>
<sequence length="331" mass="37755">MPKYYNWTSHDKESVQEYFDAVTAPLMQSSKPLLLRKKLYALATIVEHVESHPSNEGRLNMPSVWCRGWRHFDYTYLDFALEIHNVRLELCMDQFVSHGQYSYTYSCIDMDNDLYGTPEEKIQLDYSFISDLHIALFQVSPGRFDKRYEALQQGAEISSSPFGETDIENDEDEEDSFDNYDIEEDDNTSDITKSNLSGAMTKIWGDFRENEGDDSSREEERKEERVVPMRRVGEVDEPDRRRRGPPALYLVDRILSSSTGVDAHRSNHVQLLSQGEHPRGDSAFCSLECRQQQMTQDERKDKCSLASKKGAASTNAAGAQVSATAEKVAAV</sequence>
<organism evidence="8">
    <name type="scientific">Sesamum calycinum</name>
    <dbReference type="NCBI Taxonomy" id="2727403"/>
    <lineage>
        <taxon>Eukaryota</taxon>
        <taxon>Viridiplantae</taxon>
        <taxon>Streptophyta</taxon>
        <taxon>Embryophyta</taxon>
        <taxon>Tracheophyta</taxon>
        <taxon>Spermatophyta</taxon>
        <taxon>Magnoliopsida</taxon>
        <taxon>eudicotyledons</taxon>
        <taxon>Gunneridae</taxon>
        <taxon>Pentapetalae</taxon>
        <taxon>asterids</taxon>
        <taxon>lamiids</taxon>
        <taxon>Lamiales</taxon>
        <taxon>Pedaliaceae</taxon>
        <taxon>Sesamum</taxon>
    </lineage>
</organism>
<dbReference type="AlphaFoldDB" id="A0AAW2P7R7"/>
<evidence type="ECO:0000313" key="8">
    <source>
        <dbReference type="EMBL" id="KAL0352307.1"/>
    </source>
</evidence>
<evidence type="ECO:0000256" key="4">
    <source>
        <dbReference type="ARBA" id="ARBA00022723"/>
    </source>
</evidence>
<dbReference type="EMBL" id="JACGWM010000009">
    <property type="protein sequence ID" value="KAL0352307.1"/>
    <property type="molecule type" value="Genomic_DNA"/>
</dbReference>
<evidence type="ECO:0000256" key="1">
    <source>
        <dbReference type="ARBA" id="ARBA00004496"/>
    </source>
</evidence>
<protein>
    <recommendedName>
        <fullName evidence="7">FLZ-type domain-containing protein</fullName>
    </recommendedName>
</protein>
<dbReference type="InterPro" id="IPR007650">
    <property type="entry name" value="Zf-FLZ_dom"/>
</dbReference>
<keyword evidence="5" id="KW-0863">Zinc-finger</keyword>
<keyword evidence="5" id="KW-0862">Zinc</keyword>
<name>A0AAW2P7R7_9LAMI</name>
<comment type="subcellular location">
    <subcellularLocation>
        <location evidence="1">Cytoplasm</location>
    </subcellularLocation>
</comment>
<dbReference type="GO" id="GO:0005737">
    <property type="term" value="C:cytoplasm"/>
    <property type="evidence" value="ECO:0007669"/>
    <property type="project" value="UniProtKB-SubCell"/>
</dbReference>
<gene>
    <name evidence="8" type="ORF">Scaly_1619400</name>
</gene>
<evidence type="ECO:0000259" key="7">
    <source>
        <dbReference type="Pfam" id="PF04570"/>
    </source>
</evidence>
<comment type="similarity">
    <text evidence="2">Belongs to the FLZ family.</text>
</comment>
<proteinExistence type="inferred from homology"/>
<feature type="region of interest" description="Disordered" evidence="6">
    <location>
        <begin position="155"/>
        <end position="225"/>
    </location>
</feature>
<dbReference type="GO" id="GO:0008270">
    <property type="term" value="F:zinc ion binding"/>
    <property type="evidence" value="ECO:0007669"/>
    <property type="project" value="UniProtKB-KW"/>
</dbReference>
<feature type="region of interest" description="Disordered" evidence="6">
    <location>
        <begin position="296"/>
        <end position="331"/>
    </location>
</feature>
<reference evidence="8" key="1">
    <citation type="submission" date="2020-06" db="EMBL/GenBank/DDBJ databases">
        <authorList>
            <person name="Li T."/>
            <person name="Hu X."/>
            <person name="Zhang T."/>
            <person name="Song X."/>
            <person name="Zhang H."/>
            <person name="Dai N."/>
            <person name="Sheng W."/>
            <person name="Hou X."/>
            <person name="Wei L."/>
        </authorList>
    </citation>
    <scope>NUCLEOTIDE SEQUENCE</scope>
    <source>
        <strain evidence="8">KEN8</strain>
        <tissue evidence="8">Leaf</tissue>
    </source>
</reference>
<dbReference type="Pfam" id="PF04570">
    <property type="entry name" value="zf-FLZ"/>
    <property type="match status" value="1"/>
</dbReference>
<feature type="domain" description="FLZ-type" evidence="7">
    <location>
        <begin position="279"/>
        <end position="300"/>
    </location>
</feature>
<evidence type="ECO:0000256" key="6">
    <source>
        <dbReference type="SAM" id="MobiDB-lite"/>
    </source>
</evidence>
<feature type="compositionally biased region" description="Polar residues" evidence="6">
    <location>
        <begin position="189"/>
        <end position="198"/>
    </location>
</feature>
<feature type="compositionally biased region" description="Basic and acidic residues" evidence="6">
    <location>
        <begin position="205"/>
        <end position="225"/>
    </location>
</feature>
<feature type="compositionally biased region" description="Polar residues" evidence="6">
    <location>
        <begin position="312"/>
        <end position="323"/>
    </location>
</feature>
<reference evidence="8" key="2">
    <citation type="journal article" date="2024" name="Plant">
        <title>Genomic evolution and insights into agronomic trait innovations of Sesamum species.</title>
        <authorList>
            <person name="Miao H."/>
            <person name="Wang L."/>
            <person name="Qu L."/>
            <person name="Liu H."/>
            <person name="Sun Y."/>
            <person name="Le M."/>
            <person name="Wang Q."/>
            <person name="Wei S."/>
            <person name="Zheng Y."/>
            <person name="Lin W."/>
            <person name="Duan Y."/>
            <person name="Cao H."/>
            <person name="Xiong S."/>
            <person name="Wang X."/>
            <person name="Wei L."/>
            <person name="Li C."/>
            <person name="Ma Q."/>
            <person name="Ju M."/>
            <person name="Zhao R."/>
            <person name="Li G."/>
            <person name="Mu C."/>
            <person name="Tian Q."/>
            <person name="Mei H."/>
            <person name="Zhang T."/>
            <person name="Gao T."/>
            <person name="Zhang H."/>
        </authorList>
    </citation>
    <scope>NUCLEOTIDE SEQUENCE</scope>
    <source>
        <strain evidence="8">KEN8</strain>
    </source>
</reference>
<evidence type="ECO:0000256" key="2">
    <source>
        <dbReference type="ARBA" id="ARBA00009374"/>
    </source>
</evidence>
<feature type="compositionally biased region" description="Acidic residues" evidence="6">
    <location>
        <begin position="165"/>
        <end position="188"/>
    </location>
</feature>
<accession>A0AAW2P7R7</accession>
<dbReference type="PANTHER" id="PTHR33059:SF4">
    <property type="entry name" value="FCS-LIKE ZINC FINGER 5"/>
    <property type="match status" value="1"/>
</dbReference>
<evidence type="ECO:0000256" key="5">
    <source>
        <dbReference type="ARBA" id="ARBA00022771"/>
    </source>
</evidence>
<keyword evidence="4" id="KW-0479">Metal-binding</keyword>